<dbReference type="Proteomes" id="UP000831785">
    <property type="component" value="Chromosome"/>
</dbReference>
<evidence type="ECO:0000313" key="3">
    <source>
        <dbReference type="Proteomes" id="UP000831785"/>
    </source>
</evidence>
<name>A0ABY4F778_9BACT</name>
<evidence type="ECO:0000313" key="2">
    <source>
        <dbReference type="EMBL" id="UOQ52521.1"/>
    </source>
</evidence>
<dbReference type="EMBL" id="CP095049">
    <property type="protein sequence ID" value="UOQ52521.1"/>
    <property type="molecule type" value="Genomic_DNA"/>
</dbReference>
<dbReference type="InterPro" id="IPR057200">
    <property type="entry name" value="DUF7878"/>
</dbReference>
<protein>
    <recommendedName>
        <fullName evidence="1">DUF7878 domain-containing protein</fullName>
    </recommendedName>
</protein>
<evidence type="ECO:0000259" key="1">
    <source>
        <dbReference type="Pfam" id="PF25297"/>
    </source>
</evidence>
<organism evidence="2 3">
    <name type="scientific">Hymenobacter cellulosivorans</name>
    <dbReference type="NCBI Taxonomy" id="2932249"/>
    <lineage>
        <taxon>Bacteria</taxon>
        <taxon>Pseudomonadati</taxon>
        <taxon>Bacteroidota</taxon>
        <taxon>Cytophagia</taxon>
        <taxon>Cytophagales</taxon>
        <taxon>Hymenobacteraceae</taxon>
        <taxon>Hymenobacter</taxon>
    </lineage>
</organism>
<reference evidence="2 3" key="1">
    <citation type="submission" date="2022-04" db="EMBL/GenBank/DDBJ databases">
        <title>Hymenobacter sp. isolated from the air.</title>
        <authorList>
            <person name="Won M."/>
            <person name="Lee C.-M."/>
            <person name="Woen H.-Y."/>
            <person name="Kwon S.-W."/>
        </authorList>
    </citation>
    <scope>NUCLEOTIDE SEQUENCE [LARGE SCALE GENOMIC DNA]</scope>
    <source>
        <strain evidence="3">5116 S-27</strain>
    </source>
</reference>
<feature type="domain" description="DUF7878" evidence="1">
    <location>
        <begin position="18"/>
        <end position="128"/>
    </location>
</feature>
<accession>A0ABY4F778</accession>
<keyword evidence="3" id="KW-1185">Reference proteome</keyword>
<dbReference type="Pfam" id="PF25297">
    <property type="entry name" value="DUF7878"/>
    <property type="match status" value="1"/>
</dbReference>
<gene>
    <name evidence="2" type="ORF">MUN80_22565</name>
</gene>
<dbReference type="RefSeq" id="WP_244716590.1">
    <property type="nucleotide sequence ID" value="NZ_CP095049.1"/>
</dbReference>
<proteinExistence type="predicted"/>
<sequence>MELHHKIENLVLGAPWLLERKNQYAAFCSIEADFEFWIDAEQVFQEPHWNIGELAVQLAEWHRSGLQGDFHYQCMDAEEQDLFTFRHEGAGFQFFSEWASNNTFNALTREALIAFIIRYRNDVIHRIESDLKYTTRLYLGQ</sequence>